<name>A0A386K9K3_9CAUD</name>
<evidence type="ECO:0000256" key="1">
    <source>
        <dbReference type="SAM" id="MobiDB-lite"/>
    </source>
</evidence>
<gene>
    <name evidence="2" type="primary">89</name>
    <name evidence="2" type="ORF">SEA_SAGUARO_89</name>
</gene>
<organism evidence="2 3">
    <name type="scientific">Mycobacterium phage Saguaro</name>
    <dbReference type="NCBI Taxonomy" id="2315616"/>
    <lineage>
        <taxon>Viruses</taxon>
        <taxon>Duplodnaviria</taxon>
        <taxon>Heunggongvirae</taxon>
        <taxon>Uroviricota</taxon>
        <taxon>Caudoviricetes</taxon>
        <taxon>Bclasvirinae</taxon>
        <taxon>Saguarovirus</taxon>
        <taxon>Saguarovirus saguaro</taxon>
    </lineage>
</organism>
<dbReference type="GeneID" id="60321156"/>
<sequence>MSITASRVIDTRKQVTSRTGADRAARTLDTLETARAILRESGHHLAADELHAPIAELRREIAVYYRQQSRRMGVAR</sequence>
<keyword evidence="3" id="KW-1185">Reference proteome</keyword>
<reference evidence="2 3" key="1">
    <citation type="submission" date="2018-08" db="EMBL/GenBank/DDBJ databases">
        <authorList>
            <person name="Washington J.M."/>
            <person name="Garlena R.A."/>
            <person name="Russell D.A."/>
            <person name="Pope W.H."/>
            <person name="Jacobs-Sera D."/>
            <person name="Hatfull G.F."/>
        </authorList>
    </citation>
    <scope>NUCLEOTIDE SEQUENCE [LARGE SCALE GENOMIC DNA]</scope>
</reference>
<feature type="region of interest" description="Disordered" evidence="1">
    <location>
        <begin position="1"/>
        <end position="23"/>
    </location>
</feature>
<dbReference type="Proteomes" id="UP000269292">
    <property type="component" value="Segment"/>
</dbReference>
<proteinExistence type="predicted"/>
<dbReference type="EMBL" id="MH744423">
    <property type="protein sequence ID" value="AYD82081.1"/>
    <property type="molecule type" value="Genomic_DNA"/>
</dbReference>
<dbReference type="RefSeq" id="YP_009949752.1">
    <property type="nucleotide sequence ID" value="NC_051583.1"/>
</dbReference>
<protein>
    <submittedName>
        <fullName evidence="2">Uncharacterized protein</fullName>
    </submittedName>
</protein>
<dbReference type="KEGG" id="vg:60321156"/>
<evidence type="ECO:0000313" key="3">
    <source>
        <dbReference type="Proteomes" id="UP000269292"/>
    </source>
</evidence>
<evidence type="ECO:0000313" key="2">
    <source>
        <dbReference type="EMBL" id="AYD82081.1"/>
    </source>
</evidence>
<accession>A0A386K9K3</accession>